<evidence type="ECO:0000313" key="3">
    <source>
        <dbReference type="Proteomes" id="UP000569951"/>
    </source>
</evidence>
<dbReference type="Proteomes" id="UP000569951">
    <property type="component" value="Unassembled WGS sequence"/>
</dbReference>
<accession>A0A841I2V2</accession>
<feature type="transmembrane region" description="Helical" evidence="1">
    <location>
        <begin position="7"/>
        <end position="29"/>
    </location>
</feature>
<proteinExistence type="predicted"/>
<evidence type="ECO:0000313" key="2">
    <source>
        <dbReference type="EMBL" id="MBB6098245.1"/>
    </source>
</evidence>
<dbReference type="EMBL" id="JACHHG010000005">
    <property type="protein sequence ID" value="MBB6098245.1"/>
    <property type="molecule type" value="Genomic_DNA"/>
</dbReference>
<evidence type="ECO:0000256" key="1">
    <source>
        <dbReference type="SAM" id="Phobius"/>
    </source>
</evidence>
<evidence type="ECO:0008006" key="4">
    <source>
        <dbReference type="Google" id="ProtNLM"/>
    </source>
</evidence>
<protein>
    <recommendedName>
        <fullName evidence="4">Type 4 fimbrial biogenesis protein PilX N-terminal domain-containing protein</fullName>
    </recommendedName>
</protein>
<keyword evidence="3" id="KW-1185">Reference proteome</keyword>
<gene>
    <name evidence="2" type="ORF">HNR42_001670</name>
</gene>
<comment type="caution">
    <text evidence="2">The sequence shown here is derived from an EMBL/GenBank/DDBJ whole genome shotgun (WGS) entry which is preliminary data.</text>
</comment>
<name>A0A841I2V2_9DEIO</name>
<dbReference type="RefSeq" id="WP_183986468.1">
    <property type="nucleotide sequence ID" value="NZ_JACHHG010000005.1"/>
</dbReference>
<organism evidence="2 3">
    <name type="scientific">Deinobacterium chartae</name>
    <dbReference type="NCBI Taxonomy" id="521158"/>
    <lineage>
        <taxon>Bacteria</taxon>
        <taxon>Thermotogati</taxon>
        <taxon>Deinococcota</taxon>
        <taxon>Deinococci</taxon>
        <taxon>Deinococcales</taxon>
        <taxon>Deinococcaceae</taxon>
        <taxon>Deinobacterium</taxon>
    </lineage>
</organism>
<sequence length="646" mass="70937">MRRQAGYALITVLVMLVVLMALLTAYFVITRVESVSATTSADNINAFYAAEAGLNLRAEKIRSKFLDYQTPQGITPDTSNNRQACTTGNQGSQDFACESTVLGKKTVLTYVTGNTNAPEHIIIPPDEGLFSGLNASQYTYTVNSEARSAAGADPDTLLQMRFKSRQVPMFQFAAFFKDDLEILPSPNMTLNGRVHTNSSLYLGSGNTLTIRGQTTYVDRLFRGRKNTTECTGVVRIYDPVNPRDLPPCSGGRTQINQSQLTAFNGQVAQSPTLTLPTLNSLDPSPVNTHWDKADLRIMLVVNKGPQTPSASLGALDYTGTPSSTNVKNHLDRFISDTRSFEVRDRNGVRMVAATNYLNSSNCTGALGVSKSFYNYREKAPIYMLEVDYGALRQCIINDTTNQLQIPKGLANDSGNGMVWYFGFADGGTFSGRKDSNLGVRIRNARYLGTKSIPSSSLPPSSNATLSETSRCSTSSLTCDLQGLTIVSNQAVYLAGDFNVDDNTYRWRPASILADSINVLSNAWAQGPAQDATRAYSRSGPAAQDTEVNAAFLAGTDISQGSNYSGGLENYPRFHENWGGKTLFYSGSFVSLGTANHVNGIWRDQRYDAPLRAWDYDRRFDNPKLLPPLAPQFVYLRQELFARQYER</sequence>
<dbReference type="AlphaFoldDB" id="A0A841I2V2"/>
<keyword evidence="1" id="KW-0812">Transmembrane</keyword>
<keyword evidence="1" id="KW-0472">Membrane</keyword>
<reference evidence="2 3" key="1">
    <citation type="submission" date="2020-08" db="EMBL/GenBank/DDBJ databases">
        <title>Genomic Encyclopedia of Type Strains, Phase IV (KMG-IV): sequencing the most valuable type-strain genomes for metagenomic binning, comparative biology and taxonomic classification.</title>
        <authorList>
            <person name="Goeker M."/>
        </authorList>
    </citation>
    <scope>NUCLEOTIDE SEQUENCE [LARGE SCALE GENOMIC DNA]</scope>
    <source>
        <strain evidence="2 3">DSM 21458</strain>
    </source>
</reference>
<keyword evidence="1" id="KW-1133">Transmembrane helix</keyword>